<dbReference type="Gene3D" id="1.20.1090.10">
    <property type="entry name" value="Dehydroquinate synthase-like - alpha domain"/>
    <property type="match status" value="1"/>
</dbReference>
<gene>
    <name evidence="4" type="ORF">HF872_08595</name>
</gene>
<dbReference type="Proteomes" id="UP000591071">
    <property type="component" value="Unassembled WGS sequence"/>
</dbReference>
<comment type="caution">
    <text evidence="4">The sequence shown here is derived from an EMBL/GenBank/DDBJ whole genome shotgun (WGS) entry which is preliminary data.</text>
</comment>
<dbReference type="Gene3D" id="3.40.50.1970">
    <property type="match status" value="1"/>
</dbReference>
<accession>A0A848C0B4</accession>
<dbReference type="PANTHER" id="PTHR11496">
    <property type="entry name" value="ALCOHOL DEHYDROGENASE"/>
    <property type="match status" value="1"/>
</dbReference>
<dbReference type="FunFam" id="3.40.50.1970:FF:000003">
    <property type="entry name" value="Alcohol dehydrogenase, iron-containing"/>
    <property type="match status" value="1"/>
</dbReference>
<dbReference type="AlphaFoldDB" id="A0A848C0B4"/>
<dbReference type="EMBL" id="JABAFG010000013">
    <property type="protein sequence ID" value="NME28677.1"/>
    <property type="molecule type" value="Genomic_DNA"/>
</dbReference>
<proteinExistence type="predicted"/>
<protein>
    <submittedName>
        <fullName evidence="4">Iron-containing alcohol dehydrogenase</fullName>
    </submittedName>
</protein>
<dbReference type="GO" id="GO:0004022">
    <property type="term" value="F:alcohol dehydrogenase (NAD+) activity"/>
    <property type="evidence" value="ECO:0007669"/>
    <property type="project" value="TreeGrafter"/>
</dbReference>
<dbReference type="InterPro" id="IPR001670">
    <property type="entry name" value="ADH_Fe/GldA"/>
</dbReference>
<dbReference type="SUPFAM" id="SSF56796">
    <property type="entry name" value="Dehydroquinate synthase-like"/>
    <property type="match status" value="1"/>
</dbReference>
<dbReference type="Pfam" id="PF00465">
    <property type="entry name" value="Fe-ADH"/>
    <property type="match status" value="1"/>
</dbReference>
<evidence type="ECO:0000256" key="1">
    <source>
        <dbReference type="ARBA" id="ARBA00023002"/>
    </source>
</evidence>
<feature type="domain" description="Fe-containing alcohol dehydrogenase-like C-terminal" evidence="3">
    <location>
        <begin position="184"/>
        <end position="319"/>
    </location>
</feature>
<evidence type="ECO:0000259" key="2">
    <source>
        <dbReference type="Pfam" id="PF00465"/>
    </source>
</evidence>
<dbReference type="CDD" id="cd08181">
    <property type="entry name" value="PPD-like"/>
    <property type="match status" value="1"/>
</dbReference>
<feature type="domain" description="Alcohol dehydrogenase iron-type/glycerol dehydrogenase GldA" evidence="2">
    <location>
        <begin position="7"/>
        <end position="173"/>
    </location>
</feature>
<dbReference type="GO" id="GO:0046872">
    <property type="term" value="F:metal ion binding"/>
    <property type="evidence" value="ECO:0007669"/>
    <property type="project" value="InterPro"/>
</dbReference>
<keyword evidence="1" id="KW-0560">Oxidoreductase</keyword>
<name>A0A848C0B4_9FIRM</name>
<organism evidence="4 5">
    <name type="scientific">Megasphaera hexanoica</name>
    <dbReference type="NCBI Taxonomy" id="1675036"/>
    <lineage>
        <taxon>Bacteria</taxon>
        <taxon>Bacillati</taxon>
        <taxon>Bacillota</taxon>
        <taxon>Negativicutes</taxon>
        <taxon>Veillonellales</taxon>
        <taxon>Veillonellaceae</taxon>
        <taxon>Megasphaera</taxon>
    </lineage>
</organism>
<evidence type="ECO:0000259" key="3">
    <source>
        <dbReference type="Pfam" id="PF25137"/>
    </source>
</evidence>
<evidence type="ECO:0000313" key="4">
    <source>
        <dbReference type="EMBL" id="NME28677.1"/>
    </source>
</evidence>
<evidence type="ECO:0000313" key="5">
    <source>
        <dbReference type="Proteomes" id="UP000591071"/>
    </source>
</evidence>
<dbReference type="InterPro" id="IPR056798">
    <property type="entry name" value="ADH_Fe_C"/>
</dbReference>
<dbReference type="RefSeq" id="WP_170087714.1">
    <property type="nucleotide sequence ID" value="NZ_JABAFG010000013.1"/>
</dbReference>
<sequence length="362" mass="39331">MFMYEMPTRLYFGKDCLKGAGKDLKQLGKKALIVTGRHSAKINGSQKAVTDALESEGVAWVLFDQIENNPSIDTVRKAADFGKSQHADFVIGIGGGSPMDAAKVIALLCTNELDDAALFTGPYVRPLPIVTVPTTSGTGSEVTKVGVLTNHHAGTKQSVNTPLIFPVLSYADPSFTESVSTTVTMDTAVDALSHAIEGYMSRKSTPMSDVWAEEAMRFLGPHLTDLEGNIPYVVREDLMYGATTAGMVIAQTGTTLVHGMGYQLTYYKGLSHGRANGLLLPGYMRLMTETMEDKVEKIWDILGFSGLQDFADCLHSLMPERVSLTEEEIEEYVRLTLPTGAVASTPYEVNGEVIARLYRELA</sequence>
<dbReference type="Pfam" id="PF25137">
    <property type="entry name" value="ADH_Fe_C"/>
    <property type="match status" value="1"/>
</dbReference>
<dbReference type="PANTHER" id="PTHR11496:SF103">
    <property type="entry name" value="DEHYDROGENASE, PUTATIVE-RELATED"/>
    <property type="match status" value="1"/>
</dbReference>
<reference evidence="4 5" key="1">
    <citation type="submission" date="2020-04" db="EMBL/GenBank/DDBJ databases">
        <authorList>
            <person name="Hitch T.C.A."/>
            <person name="Wylensek D."/>
            <person name="Clavel T."/>
        </authorList>
    </citation>
    <scope>NUCLEOTIDE SEQUENCE [LARGE SCALE GENOMIC DNA]</scope>
    <source>
        <strain evidence="4 5">Oil-RF-744-FAT-WT-6-1</strain>
    </source>
</reference>
<dbReference type="InterPro" id="IPR039697">
    <property type="entry name" value="Alcohol_dehydrogenase_Fe"/>
</dbReference>